<evidence type="ECO:0000313" key="1">
    <source>
        <dbReference type="EMBL" id="GCA64283.1"/>
    </source>
</evidence>
<proteinExistence type="predicted"/>
<dbReference type="EMBL" id="BDIP01006782">
    <property type="protein sequence ID" value="GCA64283.1"/>
    <property type="molecule type" value="Genomic_DNA"/>
</dbReference>
<organism evidence="1 2">
    <name type="scientific">Kipferlia bialata</name>
    <dbReference type="NCBI Taxonomy" id="797122"/>
    <lineage>
        <taxon>Eukaryota</taxon>
        <taxon>Metamonada</taxon>
        <taxon>Carpediemonas-like organisms</taxon>
        <taxon>Kipferlia</taxon>
    </lineage>
</organism>
<comment type="caution">
    <text evidence="1">The sequence shown here is derived from an EMBL/GenBank/DDBJ whole genome shotgun (WGS) entry which is preliminary data.</text>
</comment>
<accession>A0A391P1V6</accession>
<feature type="non-terminal residue" evidence="1">
    <location>
        <position position="27"/>
    </location>
</feature>
<protein>
    <submittedName>
        <fullName evidence="1">Uncharacterized protein</fullName>
    </submittedName>
</protein>
<sequence>MVIDGVIEQVVVIPCQMGEDLAMGYWQ</sequence>
<name>A0A391P1V6_9EUKA</name>
<dbReference type="Proteomes" id="UP000265618">
    <property type="component" value="Unassembled WGS sequence"/>
</dbReference>
<dbReference type="AlphaFoldDB" id="A0A391P1V6"/>
<gene>
    <name evidence="1" type="ORF">KIPB_013828</name>
</gene>
<keyword evidence="2" id="KW-1185">Reference proteome</keyword>
<reference evidence="1 2" key="1">
    <citation type="journal article" date="2018" name="PLoS ONE">
        <title>The draft genome of Kipferlia bialata reveals reductive genome evolution in fornicate parasites.</title>
        <authorList>
            <person name="Tanifuji G."/>
            <person name="Takabayashi S."/>
            <person name="Kume K."/>
            <person name="Takagi M."/>
            <person name="Nakayama T."/>
            <person name="Kamikawa R."/>
            <person name="Inagaki Y."/>
            <person name="Hashimoto T."/>
        </authorList>
    </citation>
    <scope>NUCLEOTIDE SEQUENCE [LARGE SCALE GENOMIC DNA]</scope>
    <source>
        <strain evidence="1">NY0173</strain>
    </source>
</reference>
<evidence type="ECO:0000313" key="2">
    <source>
        <dbReference type="Proteomes" id="UP000265618"/>
    </source>
</evidence>